<feature type="region of interest" description="Disordered" evidence="4">
    <location>
        <begin position="1"/>
        <end position="21"/>
    </location>
</feature>
<dbReference type="InterPro" id="IPR002575">
    <property type="entry name" value="Aminoglycoside_PTrfase"/>
</dbReference>
<evidence type="ECO:0000313" key="7">
    <source>
        <dbReference type="Proteomes" id="UP000016936"/>
    </source>
</evidence>
<sequence>MAPICPPPPPPPPPPPCDAPFPEKPVMPVIFDTDLTTVVDMTKAKNIAVHKIDKSIWHLQDSNRILKRGPNVKVTEAEALRFIASSTHVPVPEVFGAYERDGFGNIFMSRVIGTPLHDVLHTLNETQVKRVTAQLSGFVQSWMGLRADFFGSMGFKPCRDVFFQHLPAANMPDREYGPFRSRTEYCNGLIDALRNSRPYGRFDANDAHLIERIQHLGNGCAVFCHGDLTPDNILVDNQVNVVAILDMGVSGFSIPEREYFEAKSRARNSLWSSMIDQIIPKIPDDTYALLLELERELVRYSGL</sequence>
<evidence type="ECO:0000313" key="6">
    <source>
        <dbReference type="EMBL" id="EMD85654.1"/>
    </source>
</evidence>
<dbReference type="InterPro" id="IPR051678">
    <property type="entry name" value="AGP_Transferase"/>
</dbReference>
<dbReference type="PROSITE" id="PS00109">
    <property type="entry name" value="PROTEIN_KINASE_TYR"/>
    <property type="match status" value="1"/>
</dbReference>
<feature type="domain" description="Aminoglycoside phosphotransferase" evidence="5">
    <location>
        <begin position="67"/>
        <end position="251"/>
    </location>
</feature>
<dbReference type="AlphaFoldDB" id="M2TGM8"/>
<dbReference type="EC" id="2.7.11.1" evidence="1"/>
<dbReference type="PANTHER" id="PTHR21310">
    <property type="entry name" value="AMINOGLYCOSIDE PHOSPHOTRANSFERASE-RELATED-RELATED"/>
    <property type="match status" value="1"/>
</dbReference>
<accession>M2TGM8</accession>
<evidence type="ECO:0000259" key="5">
    <source>
        <dbReference type="Pfam" id="PF01636"/>
    </source>
</evidence>
<evidence type="ECO:0000256" key="2">
    <source>
        <dbReference type="ARBA" id="ARBA00047899"/>
    </source>
</evidence>
<dbReference type="Gene3D" id="3.90.1200.10">
    <property type="match status" value="1"/>
</dbReference>
<reference evidence="7" key="2">
    <citation type="journal article" date="2013" name="PLoS Genet.">
        <title>Comparative genome structure, secondary metabolite, and effector coding capacity across Cochliobolus pathogens.</title>
        <authorList>
            <person name="Condon B.J."/>
            <person name="Leng Y."/>
            <person name="Wu D."/>
            <person name="Bushley K.E."/>
            <person name="Ohm R.A."/>
            <person name="Otillar R."/>
            <person name="Martin J."/>
            <person name="Schackwitz W."/>
            <person name="Grimwood J."/>
            <person name="MohdZainudin N."/>
            <person name="Xue C."/>
            <person name="Wang R."/>
            <person name="Manning V.A."/>
            <person name="Dhillon B."/>
            <person name="Tu Z.J."/>
            <person name="Steffenson B.J."/>
            <person name="Salamov A."/>
            <person name="Sun H."/>
            <person name="Lowry S."/>
            <person name="LaButti K."/>
            <person name="Han J."/>
            <person name="Copeland A."/>
            <person name="Lindquist E."/>
            <person name="Barry K."/>
            <person name="Schmutz J."/>
            <person name="Baker S.E."/>
            <person name="Ciuffetti L.M."/>
            <person name="Grigoriev I.V."/>
            <person name="Zhong S."/>
            <person name="Turgeon B.G."/>
        </authorList>
    </citation>
    <scope>NUCLEOTIDE SEQUENCE [LARGE SCALE GENOMIC DNA]</scope>
    <source>
        <strain evidence="7">C5 / ATCC 48332 / race O</strain>
    </source>
</reference>
<comment type="catalytic activity">
    <reaction evidence="3">
        <text>L-seryl-[protein] + ATP = O-phospho-L-seryl-[protein] + ADP + H(+)</text>
        <dbReference type="Rhea" id="RHEA:17989"/>
        <dbReference type="Rhea" id="RHEA-COMP:9863"/>
        <dbReference type="Rhea" id="RHEA-COMP:11604"/>
        <dbReference type="ChEBI" id="CHEBI:15378"/>
        <dbReference type="ChEBI" id="CHEBI:29999"/>
        <dbReference type="ChEBI" id="CHEBI:30616"/>
        <dbReference type="ChEBI" id="CHEBI:83421"/>
        <dbReference type="ChEBI" id="CHEBI:456216"/>
        <dbReference type="EC" id="2.7.11.1"/>
    </reaction>
</comment>
<gene>
    <name evidence="6" type="ORF">COCHEDRAFT_1198620</name>
</gene>
<keyword evidence="7" id="KW-1185">Reference proteome</keyword>
<dbReference type="InterPro" id="IPR011009">
    <property type="entry name" value="Kinase-like_dom_sf"/>
</dbReference>
<dbReference type="eggNOG" id="ENOG502S3Z0">
    <property type="taxonomic scope" value="Eukaryota"/>
</dbReference>
<proteinExistence type="predicted"/>
<dbReference type="PANTHER" id="PTHR21310:SF15">
    <property type="entry name" value="AMINOGLYCOSIDE PHOSPHOTRANSFERASE DOMAIN-CONTAINING PROTEIN"/>
    <property type="match status" value="1"/>
</dbReference>
<dbReference type="HOGENOM" id="CLU_021768_5_2_1"/>
<name>M2TGM8_COCH5</name>
<dbReference type="Proteomes" id="UP000016936">
    <property type="component" value="Unassembled WGS sequence"/>
</dbReference>
<dbReference type="Pfam" id="PF01636">
    <property type="entry name" value="APH"/>
    <property type="match status" value="1"/>
</dbReference>
<dbReference type="GO" id="GO:0004674">
    <property type="term" value="F:protein serine/threonine kinase activity"/>
    <property type="evidence" value="ECO:0007669"/>
    <property type="project" value="UniProtKB-EC"/>
</dbReference>
<dbReference type="SUPFAM" id="SSF56112">
    <property type="entry name" value="Protein kinase-like (PK-like)"/>
    <property type="match status" value="1"/>
</dbReference>
<evidence type="ECO:0000256" key="1">
    <source>
        <dbReference type="ARBA" id="ARBA00012513"/>
    </source>
</evidence>
<dbReference type="InterPro" id="IPR008266">
    <property type="entry name" value="Tyr_kinase_AS"/>
</dbReference>
<dbReference type="OrthoDB" id="3679575at2759"/>
<protein>
    <recommendedName>
        <fullName evidence="1">non-specific serine/threonine protein kinase</fullName>
        <ecNumber evidence="1">2.7.11.1</ecNumber>
    </recommendedName>
</protein>
<reference evidence="6 7" key="1">
    <citation type="journal article" date="2012" name="PLoS Pathog.">
        <title>Diverse lifestyles and strategies of plant pathogenesis encoded in the genomes of eighteen Dothideomycetes fungi.</title>
        <authorList>
            <person name="Ohm R.A."/>
            <person name="Feau N."/>
            <person name="Henrissat B."/>
            <person name="Schoch C.L."/>
            <person name="Horwitz B.A."/>
            <person name="Barry K.W."/>
            <person name="Condon B.J."/>
            <person name="Copeland A.C."/>
            <person name="Dhillon B."/>
            <person name="Glaser F."/>
            <person name="Hesse C.N."/>
            <person name="Kosti I."/>
            <person name="LaButti K."/>
            <person name="Lindquist E.A."/>
            <person name="Lucas S."/>
            <person name="Salamov A.A."/>
            <person name="Bradshaw R.E."/>
            <person name="Ciuffetti L."/>
            <person name="Hamelin R.C."/>
            <person name="Kema G.H.J."/>
            <person name="Lawrence C."/>
            <person name="Scott J.A."/>
            <person name="Spatafora J.W."/>
            <person name="Turgeon B.G."/>
            <person name="de Wit P.J.G.M."/>
            <person name="Zhong S."/>
            <person name="Goodwin S.B."/>
            <person name="Grigoriev I.V."/>
        </authorList>
    </citation>
    <scope>NUCLEOTIDE SEQUENCE [LARGE SCALE GENOMIC DNA]</scope>
    <source>
        <strain evidence="7">C5 / ATCC 48332 / race O</strain>
    </source>
</reference>
<dbReference type="OMA" id="YWIEANI"/>
<evidence type="ECO:0000256" key="3">
    <source>
        <dbReference type="ARBA" id="ARBA00048679"/>
    </source>
</evidence>
<dbReference type="SUPFAM" id="SSF101447">
    <property type="entry name" value="Formin homology 2 domain (FH2 domain)"/>
    <property type="match status" value="1"/>
</dbReference>
<comment type="catalytic activity">
    <reaction evidence="2">
        <text>L-threonyl-[protein] + ATP = O-phospho-L-threonyl-[protein] + ADP + H(+)</text>
        <dbReference type="Rhea" id="RHEA:46608"/>
        <dbReference type="Rhea" id="RHEA-COMP:11060"/>
        <dbReference type="Rhea" id="RHEA-COMP:11605"/>
        <dbReference type="ChEBI" id="CHEBI:15378"/>
        <dbReference type="ChEBI" id="CHEBI:30013"/>
        <dbReference type="ChEBI" id="CHEBI:30616"/>
        <dbReference type="ChEBI" id="CHEBI:61977"/>
        <dbReference type="ChEBI" id="CHEBI:456216"/>
        <dbReference type="EC" id="2.7.11.1"/>
    </reaction>
</comment>
<dbReference type="EMBL" id="KB445587">
    <property type="protein sequence ID" value="EMD85654.1"/>
    <property type="molecule type" value="Genomic_DNA"/>
</dbReference>
<evidence type="ECO:0000256" key="4">
    <source>
        <dbReference type="SAM" id="MobiDB-lite"/>
    </source>
</evidence>
<organism evidence="6 7">
    <name type="scientific">Cochliobolus heterostrophus (strain C5 / ATCC 48332 / race O)</name>
    <name type="common">Southern corn leaf blight fungus</name>
    <name type="synonym">Bipolaris maydis</name>
    <dbReference type="NCBI Taxonomy" id="701091"/>
    <lineage>
        <taxon>Eukaryota</taxon>
        <taxon>Fungi</taxon>
        <taxon>Dikarya</taxon>
        <taxon>Ascomycota</taxon>
        <taxon>Pezizomycotina</taxon>
        <taxon>Dothideomycetes</taxon>
        <taxon>Pleosporomycetidae</taxon>
        <taxon>Pleosporales</taxon>
        <taxon>Pleosporineae</taxon>
        <taxon>Pleosporaceae</taxon>
        <taxon>Bipolaris</taxon>
    </lineage>
</organism>
<dbReference type="STRING" id="701091.M2TGM8"/>